<evidence type="ECO:0000259" key="5">
    <source>
        <dbReference type="PROSITE" id="PS50043"/>
    </source>
</evidence>
<keyword evidence="2" id="KW-0238">DNA-binding</keyword>
<dbReference type="SUPFAM" id="SSF46894">
    <property type="entry name" value="C-terminal effector domain of the bipartite response regulators"/>
    <property type="match status" value="1"/>
</dbReference>
<dbReference type="Proteomes" id="UP000229897">
    <property type="component" value="Chromosome"/>
</dbReference>
<dbReference type="InterPro" id="IPR011006">
    <property type="entry name" value="CheY-like_superfamily"/>
</dbReference>
<proteinExistence type="predicted"/>
<dbReference type="KEGG" id="mass:CR152_08915"/>
<dbReference type="InterPro" id="IPR058245">
    <property type="entry name" value="NreC/VraR/RcsB-like_REC"/>
</dbReference>
<keyword evidence="8" id="KW-1185">Reference proteome</keyword>
<accession>A0A2D2DI21</accession>
<dbReference type="Gene3D" id="3.40.50.2300">
    <property type="match status" value="1"/>
</dbReference>
<sequence length="340" mass="37119">MRYRYAPGAGNPVRRHSRAAHRAVHRRAARHRFGGGRACGVLRGAGSGQQRHPPRRRGRHDGGLAARRRRRPGARHRRRWPWQRRRGRRQWLARHARTPGPAGRQPARRQRPAPGLRARHPPAGIGSGSVIRVVLVDDQMLVRSGIRGLLDLTDDIRVVAEAASGDEAVAVIAQAQAQVLLLDVRMPLCSGIELLRRQQGLLPPTILLTTFDDDEALFDGMRAGARGFLLKDISLERLAEGIRSVAAGATLFRPGLTERTRAAYEQAGGTRIPAEGGARLTARETEILALMAAGLNNSEIGAALGPSEGTIKNHVSNILAKLAVRDRVRAVLRGLELGYI</sequence>
<dbReference type="SMART" id="SM00421">
    <property type="entry name" value="HTH_LUXR"/>
    <property type="match status" value="1"/>
</dbReference>
<dbReference type="Pfam" id="PF00196">
    <property type="entry name" value="GerE"/>
    <property type="match status" value="1"/>
</dbReference>
<dbReference type="InterPro" id="IPR039420">
    <property type="entry name" value="WalR-like"/>
</dbReference>
<dbReference type="SMART" id="SM00448">
    <property type="entry name" value="REC"/>
    <property type="match status" value="1"/>
</dbReference>
<dbReference type="PROSITE" id="PS50110">
    <property type="entry name" value="RESPONSE_REGULATORY"/>
    <property type="match status" value="1"/>
</dbReference>
<evidence type="ECO:0000313" key="8">
    <source>
        <dbReference type="Proteomes" id="UP000229897"/>
    </source>
</evidence>
<dbReference type="Pfam" id="PF00072">
    <property type="entry name" value="Response_reg"/>
    <property type="match status" value="1"/>
</dbReference>
<evidence type="ECO:0008006" key="9">
    <source>
        <dbReference type="Google" id="ProtNLM"/>
    </source>
</evidence>
<dbReference type="GO" id="GO:0000160">
    <property type="term" value="P:phosphorelay signal transduction system"/>
    <property type="evidence" value="ECO:0007669"/>
    <property type="project" value="InterPro"/>
</dbReference>
<feature type="compositionally biased region" description="Basic residues" evidence="4">
    <location>
        <begin position="66"/>
        <end position="97"/>
    </location>
</feature>
<feature type="domain" description="HTH luxR-type" evidence="5">
    <location>
        <begin position="273"/>
        <end position="338"/>
    </location>
</feature>
<evidence type="ECO:0000259" key="6">
    <source>
        <dbReference type="PROSITE" id="PS50110"/>
    </source>
</evidence>
<name>A0A2D2DI21_9BURK</name>
<organism evidence="7 8">
    <name type="scientific">Massilia violaceinigra</name>
    <dbReference type="NCBI Taxonomy" id="2045208"/>
    <lineage>
        <taxon>Bacteria</taxon>
        <taxon>Pseudomonadati</taxon>
        <taxon>Pseudomonadota</taxon>
        <taxon>Betaproteobacteria</taxon>
        <taxon>Burkholderiales</taxon>
        <taxon>Oxalobacteraceae</taxon>
        <taxon>Telluria group</taxon>
        <taxon>Massilia</taxon>
    </lineage>
</organism>
<dbReference type="CDD" id="cd17535">
    <property type="entry name" value="REC_NarL-like"/>
    <property type="match status" value="1"/>
</dbReference>
<dbReference type="EMBL" id="CP024608">
    <property type="protein sequence ID" value="ATQ74628.1"/>
    <property type="molecule type" value="Genomic_DNA"/>
</dbReference>
<keyword evidence="1 3" id="KW-0597">Phosphoprotein</keyword>
<reference evidence="7" key="1">
    <citation type="submission" date="2017-10" db="EMBL/GenBank/DDBJ databases">
        <title>Massilia psychrophilum sp. nov., a novel purple-pigmented bacterium isolated from Tianshan glacier, Xinjiang Municipality, China.</title>
        <authorList>
            <person name="Wang H."/>
        </authorList>
    </citation>
    <scope>NUCLEOTIDE SEQUENCE [LARGE SCALE GENOMIC DNA]</scope>
    <source>
        <strain evidence="7">B2</strain>
    </source>
</reference>
<feature type="region of interest" description="Disordered" evidence="4">
    <location>
        <begin position="1"/>
        <end position="122"/>
    </location>
</feature>
<evidence type="ECO:0000256" key="1">
    <source>
        <dbReference type="ARBA" id="ARBA00022553"/>
    </source>
</evidence>
<protein>
    <recommendedName>
        <fullName evidence="9">DNA-binding response regulator</fullName>
    </recommendedName>
</protein>
<gene>
    <name evidence="7" type="ORF">CR152_08915</name>
</gene>
<dbReference type="PROSITE" id="PS50043">
    <property type="entry name" value="HTH_LUXR_2"/>
    <property type="match status" value="1"/>
</dbReference>
<feature type="compositionally biased region" description="Basic residues" evidence="4">
    <location>
        <begin position="13"/>
        <end position="34"/>
    </location>
</feature>
<dbReference type="InterPro" id="IPR016032">
    <property type="entry name" value="Sig_transdc_resp-reg_C-effctor"/>
</dbReference>
<dbReference type="InterPro" id="IPR001789">
    <property type="entry name" value="Sig_transdc_resp-reg_receiver"/>
</dbReference>
<feature type="modified residue" description="4-aspartylphosphate" evidence="3">
    <location>
        <position position="183"/>
    </location>
</feature>
<dbReference type="InterPro" id="IPR000792">
    <property type="entry name" value="Tscrpt_reg_LuxR_C"/>
</dbReference>
<dbReference type="GO" id="GO:0003677">
    <property type="term" value="F:DNA binding"/>
    <property type="evidence" value="ECO:0007669"/>
    <property type="project" value="UniProtKB-KW"/>
</dbReference>
<dbReference type="GO" id="GO:0006355">
    <property type="term" value="P:regulation of DNA-templated transcription"/>
    <property type="evidence" value="ECO:0007669"/>
    <property type="project" value="InterPro"/>
</dbReference>
<evidence type="ECO:0000313" key="7">
    <source>
        <dbReference type="EMBL" id="ATQ74628.1"/>
    </source>
</evidence>
<evidence type="ECO:0000256" key="2">
    <source>
        <dbReference type="ARBA" id="ARBA00023125"/>
    </source>
</evidence>
<evidence type="ECO:0000256" key="4">
    <source>
        <dbReference type="SAM" id="MobiDB-lite"/>
    </source>
</evidence>
<feature type="compositionally biased region" description="Gly residues" evidence="4">
    <location>
        <begin position="35"/>
        <end position="47"/>
    </location>
</feature>
<dbReference type="OrthoDB" id="9780593at2"/>
<dbReference type="PRINTS" id="PR00038">
    <property type="entry name" value="HTHLUXR"/>
</dbReference>
<feature type="domain" description="Response regulatory" evidence="6">
    <location>
        <begin position="132"/>
        <end position="246"/>
    </location>
</feature>
<evidence type="ECO:0000256" key="3">
    <source>
        <dbReference type="PROSITE-ProRule" id="PRU00169"/>
    </source>
</evidence>
<dbReference type="CDD" id="cd06170">
    <property type="entry name" value="LuxR_C_like"/>
    <property type="match status" value="1"/>
</dbReference>
<dbReference type="AlphaFoldDB" id="A0A2D2DI21"/>
<dbReference type="PANTHER" id="PTHR43214">
    <property type="entry name" value="TWO-COMPONENT RESPONSE REGULATOR"/>
    <property type="match status" value="1"/>
</dbReference>
<dbReference type="SUPFAM" id="SSF52172">
    <property type="entry name" value="CheY-like"/>
    <property type="match status" value="1"/>
</dbReference>